<organism evidence="16 17">
    <name type="scientific">Arthrobacter yangruifuii</name>
    <dbReference type="NCBI Taxonomy" id="2606616"/>
    <lineage>
        <taxon>Bacteria</taxon>
        <taxon>Bacillati</taxon>
        <taxon>Actinomycetota</taxon>
        <taxon>Actinomycetes</taxon>
        <taxon>Micrococcales</taxon>
        <taxon>Micrococcaceae</taxon>
        <taxon>Arthrobacter</taxon>
    </lineage>
</organism>
<dbReference type="Pfam" id="PF00294">
    <property type="entry name" value="PfkB"/>
    <property type="match status" value="1"/>
</dbReference>
<evidence type="ECO:0000256" key="3">
    <source>
        <dbReference type="ARBA" id="ARBA00022723"/>
    </source>
</evidence>
<feature type="binding site" evidence="14">
    <location>
        <position position="284"/>
    </location>
    <ligand>
        <name>K(+)</name>
        <dbReference type="ChEBI" id="CHEBI:29103"/>
    </ligand>
</feature>
<feature type="binding site" evidence="14">
    <location>
        <position position="286"/>
    </location>
    <ligand>
        <name>K(+)</name>
        <dbReference type="ChEBI" id="CHEBI:29103"/>
    </ligand>
</feature>
<dbReference type="NCBIfam" id="TIGR02152">
    <property type="entry name" value="D_ribokin_bact"/>
    <property type="match status" value="1"/>
</dbReference>
<dbReference type="PANTHER" id="PTHR10584:SF166">
    <property type="entry name" value="RIBOKINASE"/>
    <property type="match status" value="1"/>
</dbReference>
<feature type="binding site" evidence="14">
    <location>
        <begin position="10"/>
        <end position="12"/>
    </location>
    <ligand>
        <name>substrate</name>
    </ligand>
</feature>
<dbReference type="InterPro" id="IPR011877">
    <property type="entry name" value="Ribokinase"/>
</dbReference>
<evidence type="ECO:0000256" key="7">
    <source>
        <dbReference type="ARBA" id="ARBA00022842"/>
    </source>
</evidence>
<sequence>MDIAVIGSNMVDLVSYLSRMPDEGETVEARDFAMGCGGKGANQAMAAARMGSSVLMLTRVGNDAFAETTRRNFEANGIDTTYVLDTDATSGVAPIFVDDNSRNSIVIAKGANAFLTPADIEDAAEAIAQCKLIVLQLEVNLETVYAAIDFGNRHGIPVLLNPAPASPDLDFAQVARCDYFVPNETELALLTGMPVQTLEEVQAAAQTILDRGVKNVIVTMGSRGVLWLSAAGPTLVEGRTVAALDTTGAGDAFIGCFSHCLVDTGDVPGSLATANAYAADSVTRRGTQTSYATREQFEQGLKQGRADTMA</sequence>
<dbReference type="GO" id="GO:0005524">
    <property type="term" value="F:ATP binding"/>
    <property type="evidence" value="ECO:0007669"/>
    <property type="project" value="UniProtKB-UniRule"/>
</dbReference>
<protein>
    <recommendedName>
        <fullName evidence="12 14">Deoxyribokinase</fullName>
        <shortName evidence="14">dRK</shortName>
        <ecNumber evidence="11 14">2.7.1.229</ecNumber>
    </recommendedName>
    <alternativeName>
        <fullName evidence="13 14">ATP:2-deoxy-D-ribose 5-phosphotransferase</fullName>
    </alternativeName>
</protein>
<dbReference type="InterPro" id="IPR011611">
    <property type="entry name" value="PfkB_dom"/>
</dbReference>
<evidence type="ECO:0000256" key="4">
    <source>
        <dbReference type="ARBA" id="ARBA00022741"/>
    </source>
</evidence>
<feature type="site" description="Important for substrate specificity" evidence="14">
    <location>
        <position position="10"/>
    </location>
</feature>
<dbReference type="InterPro" id="IPR029056">
    <property type="entry name" value="Ribokinase-like"/>
</dbReference>
<dbReference type="PRINTS" id="PR00990">
    <property type="entry name" value="RIBOKINASE"/>
</dbReference>
<dbReference type="HAMAP" id="MF_01987">
    <property type="entry name" value="Ribokinase"/>
    <property type="match status" value="1"/>
</dbReference>
<evidence type="ECO:0000256" key="14">
    <source>
        <dbReference type="HAMAP-Rule" id="MF_01987"/>
    </source>
</evidence>
<dbReference type="GO" id="GO:0019303">
    <property type="term" value="P:D-ribose catabolic process"/>
    <property type="evidence" value="ECO:0007669"/>
    <property type="project" value="UniProtKB-UniPathway"/>
</dbReference>
<name>A0A5N6MFI4_9MICC</name>
<dbReference type="Gene3D" id="3.40.1190.20">
    <property type="match status" value="1"/>
</dbReference>
<evidence type="ECO:0000256" key="1">
    <source>
        <dbReference type="ARBA" id="ARBA00022490"/>
    </source>
</evidence>
<dbReference type="EC" id="2.7.1.229" evidence="11 14"/>
<feature type="binding site" evidence="14">
    <location>
        <position position="290"/>
    </location>
    <ligand>
        <name>K(+)</name>
        <dbReference type="ChEBI" id="CHEBI:29103"/>
    </ligand>
</feature>
<keyword evidence="6 14" id="KW-0067">ATP-binding</keyword>
<keyword evidence="9 14" id="KW-0119">Carbohydrate metabolism</keyword>
<feature type="binding site" evidence="14">
    <location>
        <begin position="38"/>
        <end position="42"/>
    </location>
    <ligand>
        <name>substrate</name>
    </ligand>
</feature>
<dbReference type="GO" id="GO:0004747">
    <property type="term" value="F:ribokinase activity"/>
    <property type="evidence" value="ECO:0007669"/>
    <property type="project" value="UniProtKB-UniRule"/>
</dbReference>
<feature type="binding site" evidence="14">
    <location>
        <position position="251"/>
    </location>
    <ligand>
        <name>substrate</name>
    </ligand>
</feature>
<evidence type="ECO:0000256" key="5">
    <source>
        <dbReference type="ARBA" id="ARBA00022777"/>
    </source>
</evidence>
<feature type="binding site" evidence="14">
    <location>
        <position position="281"/>
    </location>
    <ligand>
        <name>K(+)</name>
        <dbReference type="ChEBI" id="CHEBI:29103"/>
    </ligand>
</feature>
<evidence type="ECO:0000256" key="2">
    <source>
        <dbReference type="ARBA" id="ARBA00022679"/>
    </source>
</evidence>
<dbReference type="AlphaFoldDB" id="A0A5N6MFI4"/>
<keyword evidence="5 14" id="KW-0418">Kinase</keyword>
<feature type="binding site" evidence="14">
    <location>
        <position position="138"/>
    </location>
    <ligand>
        <name>substrate</name>
    </ligand>
</feature>
<dbReference type="SUPFAM" id="SSF53613">
    <property type="entry name" value="Ribokinase-like"/>
    <property type="match status" value="1"/>
</dbReference>
<dbReference type="RefSeq" id="WP_152272755.1">
    <property type="nucleotide sequence ID" value="NZ_VTFX01000005.1"/>
</dbReference>
<evidence type="ECO:0000256" key="8">
    <source>
        <dbReference type="ARBA" id="ARBA00022958"/>
    </source>
</evidence>
<evidence type="ECO:0000256" key="13">
    <source>
        <dbReference type="ARBA" id="ARBA00081655"/>
    </source>
</evidence>
<feature type="active site" description="Proton acceptor" evidence="14">
    <location>
        <position position="251"/>
    </location>
</feature>
<keyword evidence="1 14" id="KW-0963">Cytoplasm</keyword>
<proteinExistence type="inferred from homology"/>
<dbReference type="PANTHER" id="PTHR10584">
    <property type="entry name" value="SUGAR KINASE"/>
    <property type="match status" value="1"/>
</dbReference>
<feature type="binding site" evidence="14">
    <location>
        <begin position="250"/>
        <end position="251"/>
    </location>
    <ligand>
        <name>ATP</name>
        <dbReference type="ChEBI" id="CHEBI:30616"/>
    </ligand>
</feature>
<dbReference type="UniPathway" id="UPA00916">
    <property type="reaction ID" value="UER00889"/>
</dbReference>
<reference evidence="16 17" key="1">
    <citation type="submission" date="2019-08" db="EMBL/GenBank/DDBJ databases">
        <title>Arthrobacter sp. nov., isolated from plateau pika and Tibetan wild ass.</title>
        <authorList>
            <person name="Ge Y."/>
        </authorList>
    </citation>
    <scope>NUCLEOTIDE SEQUENCE [LARGE SCALE GENOMIC DNA]</scope>
    <source>
        <strain evidence="16 17">785</strain>
    </source>
</reference>
<dbReference type="CDD" id="cd01174">
    <property type="entry name" value="ribokinase"/>
    <property type="match status" value="1"/>
</dbReference>
<comment type="caution">
    <text evidence="16">The sequence shown here is derived from an EMBL/GenBank/DDBJ whole genome shotgun (WGS) entry which is preliminary data.</text>
</comment>
<dbReference type="Proteomes" id="UP000326852">
    <property type="component" value="Unassembled WGS sequence"/>
</dbReference>
<comment type="catalytic activity">
    <reaction evidence="10">
        <text>2-deoxy-D-ribose + ATP = 2-deoxy-D-ribose 5-phosphate + ADP + H(+)</text>
        <dbReference type="Rhea" id="RHEA:30871"/>
        <dbReference type="ChEBI" id="CHEBI:15378"/>
        <dbReference type="ChEBI" id="CHEBI:30616"/>
        <dbReference type="ChEBI" id="CHEBI:62877"/>
        <dbReference type="ChEBI" id="CHEBI:90761"/>
        <dbReference type="ChEBI" id="CHEBI:456216"/>
        <dbReference type="EC" id="2.7.1.229"/>
    </reaction>
    <physiologicalReaction direction="left-to-right" evidence="10">
        <dbReference type="Rhea" id="RHEA:30872"/>
    </physiologicalReaction>
</comment>
<evidence type="ECO:0000313" key="17">
    <source>
        <dbReference type="Proteomes" id="UP000326852"/>
    </source>
</evidence>
<keyword evidence="17" id="KW-1185">Reference proteome</keyword>
<comment type="cofactor">
    <cofactor evidence="14">
        <name>Mg(2+)</name>
        <dbReference type="ChEBI" id="CHEBI:18420"/>
    </cofactor>
</comment>
<evidence type="ECO:0000256" key="6">
    <source>
        <dbReference type="ARBA" id="ARBA00022840"/>
    </source>
</evidence>
<evidence type="ECO:0000313" key="16">
    <source>
        <dbReference type="EMBL" id="KAD3515087.1"/>
    </source>
</evidence>
<dbReference type="FunFam" id="3.40.1190.20:FF:000010">
    <property type="entry name" value="Ribokinase"/>
    <property type="match status" value="1"/>
</dbReference>
<gene>
    <name evidence="16" type="primary">rbsK</name>
    <name evidence="14" type="synonym">deoK</name>
    <name evidence="16" type="ORF">GD627_12320</name>
</gene>
<accession>A0A5N6MFI4</accession>
<evidence type="ECO:0000256" key="11">
    <source>
        <dbReference type="ARBA" id="ARBA00066926"/>
    </source>
</evidence>
<comment type="subunit">
    <text evidence="14">Homodimer.</text>
</comment>
<comment type="similarity">
    <text evidence="14">Belongs to the carbohydrate kinase PfkB family. Deoxyribokinase subfamily.</text>
</comment>
<comment type="function">
    <text evidence="14">Catalyzes the ATP-dependent phosphorylation of 2-deoxy-D-ribose to 2-deoxy-D-ribose 5-phosphate (dRib-5P), allowing the use of deoxyribose as the sole carbon source.</text>
</comment>
<evidence type="ECO:0000256" key="12">
    <source>
        <dbReference type="ARBA" id="ARBA00071515"/>
    </source>
</evidence>
<keyword evidence="2 14" id="KW-0808">Transferase</keyword>
<dbReference type="GO" id="GO:0046872">
    <property type="term" value="F:metal ion binding"/>
    <property type="evidence" value="ECO:0007669"/>
    <property type="project" value="UniProtKB-KW"/>
</dbReference>
<evidence type="ECO:0000256" key="9">
    <source>
        <dbReference type="ARBA" id="ARBA00023277"/>
    </source>
</evidence>
<dbReference type="EMBL" id="VTFX01000005">
    <property type="protein sequence ID" value="KAD3515087.1"/>
    <property type="molecule type" value="Genomic_DNA"/>
</dbReference>
<keyword evidence="7 14" id="KW-0460">Magnesium</keyword>
<evidence type="ECO:0000256" key="10">
    <source>
        <dbReference type="ARBA" id="ARBA00051363"/>
    </source>
</evidence>
<evidence type="ECO:0000259" key="15">
    <source>
        <dbReference type="Pfam" id="PF00294"/>
    </source>
</evidence>
<feature type="binding site" evidence="14">
    <location>
        <begin position="219"/>
        <end position="224"/>
    </location>
    <ligand>
        <name>ATP</name>
        <dbReference type="ChEBI" id="CHEBI:30616"/>
    </ligand>
</feature>
<feature type="binding site" evidence="14">
    <location>
        <position position="275"/>
    </location>
    <ligand>
        <name>ATP</name>
        <dbReference type="ChEBI" id="CHEBI:30616"/>
    </ligand>
</feature>
<feature type="binding site" evidence="14">
    <location>
        <position position="247"/>
    </location>
    <ligand>
        <name>K(+)</name>
        <dbReference type="ChEBI" id="CHEBI:29103"/>
    </ligand>
</feature>
<keyword evidence="8 14" id="KW-0630">Potassium</keyword>
<feature type="domain" description="Carbohydrate kinase PfkB" evidence="15">
    <location>
        <begin position="2"/>
        <end position="292"/>
    </location>
</feature>
<keyword evidence="3 14" id="KW-0479">Metal-binding</keyword>
<feature type="binding site" evidence="14">
    <location>
        <position position="245"/>
    </location>
    <ligand>
        <name>K(+)</name>
        <dbReference type="ChEBI" id="CHEBI:29103"/>
    </ligand>
</feature>
<dbReference type="InterPro" id="IPR002139">
    <property type="entry name" value="Ribo/fructo_kinase"/>
</dbReference>
<keyword evidence="4 14" id="KW-0547">Nucleotide-binding</keyword>
<comment type="subcellular location">
    <subcellularLocation>
        <location evidence="14">Cytoplasm</location>
    </subcellularLocation>
</comment>
<dbReference type="GO" id="GO:0005829">
    <property type="term" value="C:cytosol"/>
    <property type="evidence" value="ECO:0007669"/>
    <property type="project" value="TreeGrafter"/>
</dbReference>
<feature type="binding site" evidence="14">
    <location>
        <position position="183"/>
    </location>
    <ligand>
        <name>ATP</name>
        <dbReference type="ChEBI" id="CHEBI:30616"/>
    </ligand>
</feature>